<reference evidence="1 2" key="1">
    <citation type="submission" date="2014-02" db="EMBL/GenBank/DDBJ databases">
        <authorList>
            <person name="Genoscope - CEA"/>
        </authorList>
    </citation>
    <scope>NUCLEOTIDE SEQUENCE [LARGE SCALE GENOMIC DNA]</scope>
    <source>
        <strain evidence="1 2">PCC 8005</strain>
    </source>
</reference>
<gene>
    <name evidence="1" type="ORF">ARTHRO_40735</name>
</gene>
<name>A0A9P1KHN0_9CYAN</name>
<protein>
    <submittedName>
        <fullName evidence="1">Uncharacterized protein</fullName>
    </submittedName>
</protein>
<proteinExistence type="predicted"/>
<sequence>MTLDKNVGWVKPNKESSRLGETENVGWVKPNKESSRVVGWVKPNRGQLTQRRLGETQQRE</sequence>
<dbReference type="Proteomes" id="UP000032946">
    <property type="component" value="Chromosome"/>
</dbReference>
<evidence type="ECO:0000313" key="1">
    <source>
        <dbReference type="EMBL" id="CDM96327.1"/>
    </source>
</evidence>
<organism evidence="1 2">
    <name type="scientific">Limnospira indica PCC 8005</name>
    <dbReference type="NCBI Taxonomy" id="376219"/>
    <lineage>
        <taxon>Bacteria</taxon>
        <taxon>Bacillati</taxon>
        <taxon>Cyanobacteriota</taxon>
        <taxon>Cyanophyceae</taxon>
        <taxon>Oscillatoriophycideae</taxon>
        <taxon>Oscillatoriales</taxon>
        <taxon>Sirenicapillariaceae</taxon>
        <taxon>Limnospira</taxon>
    </lineage>
</organism>
<accession>A0A9P1KHN0</accession>
<evidence type="ECO:0000313" key="2">
    <source>
        <dbReference type="Proteomes" id="UP000032946"/>
    </source>
</evidence>
<dbReference type="EMBL" id="FO818640">
    <property type="protein sequence ID" value="CDM96327.1"/>
    <property type="molecule type" value="Genomic_DNA"/>
</dbReference>
<dbReference type="AlphaFoldDB" id="A0A9P1KHN0"/>
<keyword evidence="2" id="KW-1185">Reference proteome</keyword>